<keyword evidence="2" id="KW-0547">Nucleotide-binding</keyword>
<accession>A0ABR3WTD1</accession>
<keyword evidence="6" id="KW-1185">Reference proteome</keyword>
<dbReference type="EMBL" id="JAWRVE010000054">
    <property type="protein sequence ID" value="KAL1866722.1"/>
    <property type="molecule type" value="Genomic_DNA"/>
</dbReference>
<evidence type="ECO:0000256" key="4">
    <source>
        <dbReference type="RuleBase" id="RU003330"/>
    </source>
</evidence>
<dbReference type="PANTHER" id="PTHR23359">
    <property type="entry name" value="NUCLEOTIDE KINASE"/>
    <property type="match status" value="1"/>
</dbReference>
<dbReference type="Proteomes" id="UP001583177">
    <property type="component" value="Unassembled WGS sequence"/>
</dbReference>
<reference evidence="5 6" key="1">
    <citation type="journal article" date="2024" name="IMA Fungus">
        <title>IMA Genome - F19 : A genome assembly and annotation guide to empower mycologists, including annotated draft genome sequences of Ceratocystis pirilliformis, Diaporthe australafricana, Fusarium ophioides, Paecilomyces lecythidis, and Sporothrix stenoceras.</title>
        <authorList>
            <person name="Aylward J."/>
            <person name="Wilson A.M."/>
            <person name="Visagie C.M."/>
            <person name="Spraker J."/>
            <person name="Barnes I."/>
            <person name="Buitendag C."/>
            <person name="Ceriani C."/>
            <person name="Del Mar Angel L."/>
            <person name="du Plessis D."/>
            <person name="Fuchs T."/>
            <person name="Gasser K."/>
            <person name="Kramer D."/>
            <person name="Li W."/>
            <person name="Munsamy K."/>
            <person name="Piso A."/>
            <person name="Price J.L."/>
            <person name="Sonnekus B."/>
            <person name="Thomas C."/>
            <person name="van der Nest A."/>
            <person name="van Dijk A."/>
            <person name="van Heerden A."/>
            <person name="van Vuuren N."/>
            <person name="Yilmaz N."/>
            <person name="Duong T.A."/>
            <person name="van der Merwe N.A."/>
            <person name="Wingfield M.J."/>
            <person name="Wingfield B.D."/>
        </authorList>
    </citation>
    <scope>NUCLEOTIDE SEQUENCE [LARGE SCALE GENOMIC DNA]</scope>
    <source>
        <strain evidence="5 6">CMW 18300</strain>
    </source>
</reference>
<proteinExistence type="inferred from homology"/>
<dbReference type="InterPro" id="IPR027417">
    <property type="entry name" value="P-loop_NTPase"/>
</dbReference>
<keyword evidence="1 4" id="KW-0808">Transferase</keyword>
<evidence type="ECO:0000313" key="5">
    <source>
        <dbReference type="EMBL" id="KAL1866722.1"/>
    </source>
</evidence>
<evidence type="ECO:0000313" key="6">
    <source>
        <dbReference type="Proteomes" id="UP001583177"/>
    </source>
</evidence>
<protein>
    <recommendedName>
        <fullName evidence="7">Adenylate kinase</fullName>
    </recommendedName>
</protein>
<comment type="caution">
    <text evidence="5">The sequence shown here is derived from an EMBL/GenBank/DDBJ whole genome shotgun (WGS) entry which is preliminary data.</text>
</comment>
<dbReference type="SUPFAM" id="SSF52540">
    <property type="entry name" value="P-loop containing nucleoside triphosphate hydrolases"/>
    <property type="match status" value="1"/>
</dbReference>
<comment type="similarity">
    <text evidence="4">Belongs to the adenylate kinase family.</text>
</comment>
<keyword evidence="3 4" id="KW-0418">Kinase</keyword>
<evidence type="ECO:0008006" key="7">
    <source>
        <dbReference type="Google" id="ProtNLM"/>
    </source>
</evidence>
<evidence type="ECO:0000256" key="3">
    <source>
        <dbReference type="ARBA" id="ARBA00022777"/>
    </source>
</evidence>
<organism evidence="5 6">
    <name type="scientific">Diaporthe australafricana</name>
    <dbReference type="NCBI Taxonomy" id="127596"/>
    <lineage>
        <taxon>Eukaryota</taxon>
        <taxon>Fungi</taxon>
        <taxon>Dikarya</taxon>
        <taxon>Ascomycota</taxon>
        <taxon>Pezizomycotina</taxon>
        <taxon>Sordariomycetes</taxon>
        <taxon>Sordariomycetidae</taxon>
        <taxon>Diaporthales</taxon>
        <taxon>Diaporthaceae</taxon>
        <taxon>Diaporthe</taxon>
    </lineage>
</organism>
<dbReference type="Pfam" id="PF00406">
    <property type="entry name" value="ADK"/>
    <property type="match status" value="1"/>
</dbReference>
<dbReference type="Gene3D" id="3.40.50.300">
    <property type="entry name" value="P-loop containing nucleotide triphosphate hydrolases"/>
    <property type="match status" value="1"/>
</dbReference>
<sequence>MPPPGSSSGSNPIKPAELGPIIFVLGAPGSGKGTLCSRFVEELPGSFRHLSVGDYLRELCSNGGFERRLQRADVHGDGALSPDEIARYLEENKLLPPGTIIPLIKSKLLDDGGPSGVGWLIDGFPRDIETARAFEKKIKKPDHVIVLLCKPLTAKKRFLERKRSTTDDEMLFEKRLDEYQHNERAICEHYKNKMIGVRLRNHYQCISNLAPKSTVIMMLTYQVSANDNKDECWNDLVRALRKFPGFEELKLDEFPF</sequence>
<evidence type="ECO:0000256" key="2">
    <source>
        <dbReference type="ARBA" id="ARBA00022741"/>
    </source>
</evidence>
<dbReference type="InterPro" id="IPR000850">
    <property type="entry name" value="Adenylat/UMP-CMP_kin"/>
</dbReference>
<name>A0ABR3WTD1_9PEZI</name>
<gene>
    <name evidence="5" type="ORF">Daus18300_006666</name>
</gene>
<evidence type="ECO:0000256" key="1">
    <source>
        <dbReference type="ARBA" id="ARBA00022679"/>
    </source>
</evidence>
<dbReference type="PRINTS" id="PR00094">
    <property type="entry name" value="ADENYLTKNASE"/>
</dbReference>
<dbReference type="CDD" id="cd01428">
    <property type="entry name" value="ADK"/>
    <property type="match status" value="1"/>
</dbReference>